<reference evidence="1" key="1">
    <citation type="submission" date="2009-09" db="EMBL/GenBank/DDBJ databases">
        <authorList>
            <consortium name="The Broad Institute Genome Sequencing Platform"/>
            <person name="Ward D."/>
            <person name="Feldgarden M."/>
            <person name="Earl A."/>
            <person name="Young S.K."/>
            <person name="Zeng Q."/>
            <person name="Koehrsen M."/>
            <person name="Alvarado L."/>
            <person name="Berlin A."/>
            <person name="Bochicchio J."/>
            <person name="Borenstein D."/>
            <person name="Chapman S.B."/>
            <person name="Chen Z."/>
            <person name="Engels R."/>
            <person name="Freedman E."/>
            <person name="Gellesch M."/>
            <person name="Goldberg J."/>
            <person name="Griggs A."/>
            <person name="Gujja S."/>
            <person name="Heilman E."/>
            <person name="Heiman D."/>
            <person name="Hepburn T."/>
            <person name="Howarth C."/>
            <person name="Jen D."/>
            <person name="Larson L."/>
            <person name="Lewis B."/>
            <person name="Mehta T."/>
            <person name="Park D."/>
            <person name="Pearson M."/>
            <person name="Roberts A."/>
            <person name="Saif S."/>
            <person name="Shea T."/>
            <person name="Shenoy N."/>
            <person name="Sisk P."/>
            <person name="Stolte C."/>
            <person name="Sykes S."/>
            <person name="Thomson T."/>
            <person name="Walk T."/>
            <person name="White J."/>
            <person name="Yandava C."/>
            <person name="Sibley C.D."/>
            <person name="Field T.R."/>
            <person name="Grinwis M."/>
            <person name="Eshaghurshan C.S."/>
            <person name="Surette M.G."/>
            <person name="Haas B."/>
            <person name="Nusbaum C."/>
            <person name="Birren B."/>
        </authorList>
    </citation>
    <scope>NUCLEOTIDE SEQUENCE [LARGE SCALE GENOMIC DNA]</scope>
    <source>
        <strain evidence="1">ATCC 700633</strain>
    </source>
</reference>
<dbReference type="RefSeq" id="WP_006703902.1">
    <property type="nucleotide sequence ID" value="NZ_KI391971.1"/>
</dbReference>
<reference evidence="1" key="2">
    <citation type="submission" date="2011-10" db="EMBL/GenBank/DDBJ databases">
        <title>The Genome Sequence of Granulicatella elegans ATCC 700633.</title>
        <authorList>
            <consortium name="The Broad Institute Genome Sequencing Platform"/>
            <consortium name="The Broad Institute Genome Sequencing Center for Infectious Disease"/>
            <person name="Earl A."/>
            <person name="Ward D."/>
            <person name="Feldgarden M."/>
            <person name="Gevers D."/>
            <person name="Sibley C.D."/>
            <person name="Field T.R."/>
            <person name="Grinwis M."/>
            <person name="Eshaghurshan C.S."/>
            <person name="Surette M.G."/>
            <person name="Young S.K."/>
            <person name="Zeng Q."/>
            <person name="Gargeya S."/>
            <person name="Fitzgerald M."/>
            <person name="Haas B."/>
            <person name="Abouelleil A."/>
            <person name="Alvarado L."/>
            <person name="Arachchi H.M."/>
            <person name="Berlin A."/>
            <person name="Brown A."/>
            <person name="Chapman S.B."/>
            <person name="Chen Z."/>
            <person name="Dunbar C."/>
            <person name="Freedman E."/>
            <person name="Gearin G."/>
            <person name="Goldberg J."/>
            <person name="Griggs A."/>
            <person name="Gujja S."/>
            <person name="Heiman D."/>
            <person name="Howarth C."/>
            <person name="Larson L."/>
            <person name="Lui A."/>
            <person name="MacDonald P.J.P."/>
            <person name="Montmayeur A."/>
            <person name="Murphy C."/>
            <person name="Neiman D."/>
            <person name="Pearson M."/>
            <person name="Priest M."/>
            <person name="Roberts A."/>
            <person name="Saif S."/>
            <person name="Shea T."/>
            <person name="Shenoy N."/>
            <person name="Sisk P."/>
            <person name="Stolte C."/>
            <person name="Sykes S."/>
            <person name="Wortman J."/>
            <person name="Nusbaum C."/>
            <person name="Birren B."/>
        </authorList>
    </citation>
    <scope>NUCLEOTIDE SEQUENCE [LARGE SCALE GENOMIC DNA]</scope>
    <source>
        <strain evidence="1">ATCC 700633</strain>
    </source>
</reference>
<proteinExistence type="predicted"/>
<protein>
    <submittedName>
        <fullName evidence="1">Uncharacterized protein</fullName>
    </submittedName>
</protein>
<organism evidence="1 2">
    <name type="scientific">Granulicatella elegans ATCC 700633</name>
    <dbReference type="NCBI Taxonomy" id="626369"/>
    <lineage>
        <taxon>Bacteria</taxon>
        <taxon>Bacillati</taxon>
        <taxon>Bacillota</taxon>
        <taxon>Bacilli</taxon>
        <taxon>Lactobacillales</taxon>
        <taxon>Carnobacteriaceae</taxon>
        <taxon>Granulicatella</taxon>
    </lineage>
</organism>
<dbReference type="Proteomes" id="UP000002939">
    <property type="component" value="Unassembled WGS sequence"/>
</dbReference>
<comment type="caution">
    <text evidence="1">The sequence shown here is derived from an EMBL/GenBank/DDBJ whole genome shotgun (WGS) entry which is preliminary data.</text>
</comment>
<name>D0BNU1_9LACT</name>
<sequence length="95" mass="10894">MTNKINGQKLTFLISNDPVFSLVVTDKMVTGIQIESDFIADIILPKEKRNYNGLERHLQYLLATKKSLPEILDQIKEKGFSTPIHYNLKIDITEC</sequence>
<dbReference type="HOGENOM" id="CLU_2368923_0_0_9"/>
<evidence type="ECO:0000313" key="1">
    <source>
        <dbReference type="EMBL" id="EEW92326.1"/>
    </source>
</evidence>
<dbReference type="AlphaFoldDB" id="D0BNU1"/>
<evidence type="ECO:0000313" key="2">
    <source>
        <dbReference type="Proteomes" id="UP000002939"/>
    </source>
</evidence>
<accession>D0BNU1</accession>
<keyword evidence="2" id="KW-1185">Reference proteome</keyword>
<gene>
    <name evidence="1" type="ORF">HMPREF0446_01626</name>
</gene>
<dbReference type="EMBL" id="ACRF02000018">
    <property type="protein sequence ID" value="EEW92326.1"/>
    <property type="molecule type" value="Genomic_DNA"/>
</dbReference>